<accession>A0A6S7A029</accession>
<dbReference type="InterPro" id="IPR050300">
    <property type="entry name" value="GDXG_lipolytic_enzyme"/>
</dbReference>
<dbReference type="Gene3D" id="3.40.50.1820">
    <property type="entry name" value="alpha/beta hydrolase"/>
    <property type="match status" value="1"/>
</dbReference>
<dbReference type="EMBL" id="CADIJO010000008">
    <property type="protein sequence ID" value="CAB3703698.1"/>
    <property type="molecule type" value="Genomic_DNA"/>
</dbReference>
<proteinExistence type="predicted"/>
<evidence type="ECO:0000313" key="3">
    <source>
        <dbReference type="EMBL" id="CAB3703698.1"/>
    </source>
</evidence>
<sequence>MTFPFPHAPFPGLDDAQRTAMLTLGPTWASDIQGNRRQVCEIYDAVHDGLPADGLHTLPAQAYGDDPRQQLDLYLPAAADGAARPIVAFVHGGAFLRGSKDATPHIYANVPRLFARAGCVGVNVEYRLAPQAPYPAGADDVAAAVDWLRRHAAAWGGDPRRIVLIGHSAGGSHVATFLTDPRYRGQADGVAGAALISARLEADTLPGNPNAAGVVAYYGPDPALQRRHAPMAHAEAMAVPLLIAIAEYENPYLDRYALQYAARVAAAGRMPRIVQVPGHNHTSVVAHLGSADGAFAAALLDFVATHAGPLPITAPAAPAPGRSS</sequence>
<keyword evidence="1 3" id="KW-0378">Hydrolase</keyword>
<dbReference type="InterPro" id="IPR049492">
    <property type="entry name" value="BD-FAE-like_dom"/>
</dbReference>
<dbReference type="Proteomes" id="UP000494111">
    <property type="component" value="Unassembled WGS sequence"/>
</dbReference>
<dbReference type="InterPro" id="IPR029058">
    <property type="entry name" value="AB_hydrolase_fold"/>
</dbReference>
<dbReference type="RefSeq" id="WP_175192121.1">
    <property type="nucleotide sequence ID" value="NZ_CADIJO010000008.1"/>
</dbReference>
<dbReference type="PANTHER" id="PTHR48081">
    <property type="entry name" value="AB HYDROLASE SUPERFAMILY PROTEIN C4A8.06C"/>
    <property type="match status" value="1"/>
</dbReference>
<gene>
    <name evidence="3" type="primary">aes_1</name>
    <name evidence="3" type="ORF">LMG3458_02801</name>
</gene>
<feature type="domain" description="BD-FAE-like" evidence="2">
    <location>
        <begin position="71"/>
        <end position="178"/>
    </location>
</feature>
<dbReference type="SUPFAM" id="SSF53474">
    <property type="entry name" value="alpha/beta-Hydrolases"/>
    <property type="match status" value="1"/>
</dbReference>
<dbReference type="GO" id="GO:0016787">
    <property type="term" value="F:hydrolase activity"/>
    <property type="evidence" value="ECO:0007669"/>
    <property type="project" value="UniProtKB-KW"/>
</dbReference>
<dbReference type="AlphaFoldDB" id="A0A6S7A029"/>
<organism evidence="3 4">
    <name type="scientific">Achromobacter deleyi</name>
    <dbReference type="NCBI Taxonomy" id="1353891"/>
    <lineage>
        <taxon>Bacteria</taxon>
        <taxon>Pseudomonadati</taxon>
        <taxon>Pseudomonadota</taxon>
        <taxon>Betaproteobacteria</taxon>
        <taxon>Burkholderiales</taxon>
        <taxon>Alcaligenaceae</taxon>
        <taxon>Achromobacter</taxon>
    </lineage>
</organism>
<evidence type="ECO:0000256" key="1">
    <source>
        <dbReference type="ARBA" id="ARBA00022801"/>
    </source>
</evidence>
<name>A0A6S7A029_9BURK</name>
<dbReference type="Pfam" id="PF20434">
    <property type="entry name" value="BD-FAE"/>
    <property type="match status" value="1"/>
</dbReference>
<dbReference type="PANTHER" id="PTHR48081:SF33">
    <property type="entry name" value="KYNURENINE FORMAMIDASE"/>
    <property type="match status" value="1"/>
</dbReference>
<dbReference type="EC" id="3.1.1.-" evidence="3"/>
<evidence type="ECO:0000313" key="4">
    <source>
        <dbReference type="Proteomes" id="UP000494111"/>
    </source>
</evidence>
<evidence type="ECO:0000259" key="2">
    <source>
        <dbReference type="Pfam" id="PF20434"/>
    </source>
</evidence>
<protein>
    <submittedName>
        <fullName evidence="3">Acetyl esterase</fullName>
        <ecNumber evidence="3">3.1.1.-</ecNumber>
    </submittedName>
</protein>
<reference evidence="3 4" key="1">
    <citation type="submission" date="2020-04" db="EMBL/GenBank/DDBJ databases">
        <authorList>
            <person name="De Canck E."/>
        </authorList>
    </citation>
    <scope>NUCLEOTIDE SEQUENCE [LARGE SCALE GENOMIC DNA]</scope>
    <source>
        <strain evidence="3 4">LMG 3458</strain>
    </source>
</reference>